<sequence length="442" mass="49053">MAESNRDILVVREQSAVQGATIGRVEAELAAERSALTAARLELGSEKANCETSNTTLNRLTTELAEVNMQLAAERTQNGEKIALLNEAREQLSLQFKILANDILEEKSKSFSEHNQTNMGQLLNPLRERMTEFKSKVEEIHAKDIEQQAILRTELSQLKDLNRQITEEAHGLATALKGQAKVQGNWGELVLGNVLDRAGLCEGKDYRREVSFNTEEGKRRPDVVVSLPQKKHLVIDAKVSLNAYTRYINAEDDITRADALKEHVKAISSRIKELSDRNYFNLPGLNTPEMVFMFIPIESAFVEALRADDGLFLEAVQNNILVATPTTLLTSLNIVRQLWRFEEQNAHTAELADRAAKVYKKLVSFLGSMEALGRQLDSAKDSYGKAMGQLVSGKGNLIQQANDFQRLGVSVQSAAIPDHLVAKAALELDQLPSAIVNMITPH</sequence>
<gene>
    <name evidence="5" type="ORF">CNX70_16615</name>
</gene>
<dbReference type="GO" id="GO:0006310">
    <property type="term" value="P:DNA recombination"/>
    <property type="evidence" value="ECO:0007669"/>
    <property type="project" value="UniProtKB-KW"/>
</dbReference>
<evidence type="ECO:0000256" key="3">
    <source>
        <dbReference type="ARBA" id="ARBA00023054"/>
    </source>
</evidence>
<comment type="function">
    <text evidence="1">Involved in DNA recombination.</text>
</comment>
<dbReference type="PANTHER" id="PTHR30563:SF0">
    <property type="entry name" value="DNA RECOMBINATION PROTEIN RMUC"/>
    <property type="match status" value="1"/>
</dbReference>
<comment type="similarity">
    <text evidence="2">Belongs to the RmuC family.</text>
</comment>
<dbReference type="Proteomes" id="UP000218437">
    <property type="component" value="Chromosome"/>
</dbReference>
<accession>A0A290X4H8</accession>
<keyword evidence="4" id="KW-0233">DNA recombination</keyword>
<evidence type="ECO:0000313" key="6">
    <source>
        <dbReference type="Proteomes" id="UP000218437"/>
    </source>
</evidence>
<keyword evidence="6" id="KW-1185">Reference proteome</keyword>
<organism evidence="5 6">
    <name type="scientific">Janthinobacterium svalbardensis</name>
    <dbReference type="NCBI Taxonomy" id="368607"/>
    <lineage>
        <taxon>Bacteria</taxon>
        <taxon>Pseudomonadati</taxon>
        <taxon>Pseudomonadota</taxon>
        <taxon>Betaproteobacteria</taxon>
        <taxon>Burkholderiales</taxon>
        <taxon>Oxalobacteraceae</taxon>
        <taxon>Janthinobacterium</taxon>
    </lineage>
</organism>
<evidence type="ECO:0000313" key="5">
    <source>
        <dbReference type="EMBL" id="ATD63878.1"/>
    </source>
</evidence>
<dbReference type="Pfam" id="PF02646">
    <property type="entry name" value="RmuC"/>
    <property type="match status" value="1"/>
</dbReference>
<reference evidence="5 6" key="1">
    <citation type="submission" date="2017-09" db="EMBL/GenBank/DDBJ databases">
        <title>Complete genome sequence of Janthinobacterium svalbardensis PAMC 27463.</title>
        <authorList>
            <person name="Cho Y.-J."/>
            <person name="Cho A."/>
            <person name="Kim O.-S."/>
            <person name="Lee J.-I."/>
        </authorList>
    </citation>
    <scope>NUCLEOTIDE SEQUENCE [LARGE SCALE GENOMIC DNA]</scope>
    <source>
        <strain evidence="5 6">PAMC 27463</strain>
    </source>
</reference>
<dbReference type="InterPro" id="IPR003798">
    <property type="entry name" value="DNA_recombination_RmuC"/>
</dbReference>
<name>A0A290X4H8_9BURK</name>
<protein>
    <submittedName>
        <fullName evidence="5">DNA recombination protein RmuC</fullName>
    </submittedName>
</protein>
<evidence type="ECO:0000256" key="4">
    <source>
        <dbReference type="ARBA" id="ARBA00023172"/>
    </source>
</evidence>
<keyword evidence="3" id="KW-0175">Coiled coil</keyword>
<evidence type="ECO:0000256" key="1">
    <source>
        <dbReference type="ARBA" id="ARBA00003416"/>
    </source>
</evidence>
<dbReference type="PANTHER" id="PTHR30563">
    <property type="entry name" value="DNA RECOMBINATION PROTEIN RMUC"/>
    <property type="match status" value="1"/>
</dbReference>
<dbReference type="AlphaFoldDB" id="A0A290X4H8"/>
<evidence type="ECO:0000256" key="2">
    <source>
        <dbReference type="ARBA" id="ARBA00009840"/>
    </source>
</evidence>
<dbReference type="KEGG" id="jsv:CNX70_16615"/>
<proteinExistence type="inferred from homology"/>
<dbReference type="EMBL" id="CP023422">
    <property type="protein sequence ID" value="ATD63878.1"/>
    <property type="molecule type" value="Genomic_DNA"/>
</dbReference>